<sequence length="290" mass="30936">MTKTRLLAALIMAPVAIAAILLLSTPWIVALAAVIFLAGLWEWFELAEIEDTLARTVLLVAHLALMVAIVWASRSVGGYSYFLFKLASVIGVVWWFFALLWLRNYTFASNHETWARFFKLAAGALAVLPAWCALAWLHSGEPRSPGNGNNGHIWLFTALAIVWAADSAAYFAGRHYGGMLFKDRKLAPRVSPNKTYEGLIGGMVGGVLVGVCGSLLAGATGAQLPLVALVALVAVLASVIGDLYESLLKRHAGVKDSGHLIPGHGGILDRIDGVLAALPVFAVGKAMFGF</sequence>
<evidence type="ECO:0000256" key="6">
    <source>
        <dbReference type="ARBA" id="ARBA00012487"/>
    </source>
</evidence>
<comment type="pathway">
    <text evidence="3 18">Phospholipid metabolism; CDP-diacylglycerol biosynthesis; CDP-diacylglycerol from sn-glycerol 3-phosphate: step 3/3.</text>
</comment>
<evidence type="ECO:0000313" key="21">
    <source>
        <dbReference type="Proteomes" id="UP001267878"/>
    </source>
</evidence>
<keyword evidence="8" id="KW-1003">Cell membrane</keyword>
<feature type="transmembrane region" description="Helical" evidence="19">
    <location>
        <begin position="28"/>
        <end position="44"/>
    </location>
</feature>
<evidence type="ECO:0000256" key="18">
    <source>
        <dbReference type="RuleBase" id="RU003938"/>
    </source>
</evidence>
<keyword evidence="15 19" id="KW-0472">Membrane</keyword>
<evidence type="ECO:0000256" key="3">
    <source>
        <dbReference type="ARBA" id="ARBA00005119"/>
    </source>
</evidence>
<proteinExistence type="inferred from homology"/>
<accession>A0ABU1VP41</accession>
<evidence type="ECO:0000313" key="20">
    <source>
        <dbReference type="EMBL" id="MDR7099227.1"/>
    </source>
</evidence>
<keyword evidence="17" id="KW-1208">Phospholipid metabolism</keyword>
<keyword evidence="16" id="KW-0594">Phospholipid biosynthesis</keyword>
<evidence type="ECO:0000256" key="19">
    <source>
        <dbReference type="SAM" id="Phobius"/>
    </source>
</evidence>
<feature type="transmembrane region" description="Helical" evidence="19">
    <location>
        <begin position="153"/>
        <end position="173"/>
    </location>
</feature>
<comment type="catalytic activity">
    <reaction evidence="1 18">
        <text>a 1,2-diacyl-sn-glycero-3-phosphate + CTP + H(+) = a CDP-1,2-diacyl-sn-glycerol + diphosphate</text>
        <dbReference type="Rhea" id="RHEA:16229"/>
        <dbReference type="ChEBI" id="CHEBI:15378"/>
        <dbReference type="ChEBI" id="CHEBI:33019"/>
        <dbReference type="ChEBI" id="CHEBI:37563"/>
        <dbReference type="ChEBI" id="CHEBI:58332"/>
        <dbReference type="ChEBI" id="CHEBI:58608"/>
        <dbReference type="EC" id="2.7.7.41"/>
    </reaction>
</comment>
<keyword evidence="11 18" id="KW-0812">Transmembrane</keyword>
<reference evidence="20 21" key="1">
    <citation type="submission" date="2023-07" db="EMBL/GenBank/DDBJ databases">
        <title>Sorghum-associated microbial communities from plants grown in Nebraska, USA.</title>
        <authorList>
            <person name="Schachtman D."/>
        </authorList>
    </citation>
    <scope>NUCLEOTIDE SEQUENCE [LARGE SCALE GENOMIC DNA]</scope>
    <source>
        <strain evidence="20 21">BE187</strain>
    </source>
</reference>
<dbReference type="EMBL" id="JAVDVW010000001">
    <property type="protein sequence ID" value="MDR7099227.1"/>
    <property type="molecule type" value="Genomic_DNA"/>
</dbReference>
<comment type="caution">
    <text evidence="20">The sequence shown here is derived from an EMBL/GenBank/DDBJ whole genome shotgun (WGS) entry which is preliminary data.</text>
</comment>
<dbReference type="PANTHER" id="PTHR46382:SF1">
    <property type="entry name" value="PHOSPHATIDATE CYTIDYLYLTRANSFERASE"/>
    <property type="match status" value="1"/>
</dbReference>
<dbReference type="EC" id="2.7.7.41" evidence="6 18"/>
<dbReference type="Pfam" id="PF01148">
    <property type="entry name" value="CTP_transf_1"/>
    <property type="match status" value="1"/>
</dbReference>
<evidence type="ECO:0000256" key="9">
    <source>
        <dbReference type="ARBA" id="ARBA00022516"/>
    </source>
</evidence>
<evidence type="ECO:0000256" key="16">
    <source>
        <dbReference type="ARBA" id="ARBA00023209"/>
    </source>
</evidence>
<feature type="transmembrane region" description="Helical" evidence="19">
    <location>
        <begin position="222"/>
        <end position="244"/>
    </location>
</feature>
<keyword evidence="14" id="KW-0443">Lipid metabolism</keyword>
<dbReference type="Proteomes" id="UP001267878">
    <property type="component" value="Unassembled WGS sequence"/>
</dbReference>
<evidence type="ECO:0000256" key="15">
    <source>
        <dbReference type="ARBA" id="ARBA00023136"/>
    </source>
</evidence>
<keyword evidence="21" id="KW-1185">Reference proteome</keyword>
<gene>
    <name evidence="20" type="ORF">J2X04_001574</name>
</gene>
<evidence type="ECO:0000256" key="14">
    <source>
        <dbReference type="ARBA" id="ARBA00023098"/>
    </source>
</evidence>
<keyword evidence="9" id="KW-0444">Lipid biosynthesis</keyword>
<comment type="similarity">
    <text evidence="5 18">Belongs to the CDS family.</text>
</comment>
<dbReference type="PANTHER" id="PTHR46382">
    <property type="entry name" value="PHOSPHATIDATE CYTIDYLYLTRANSFERASE"/>
    <property type="match status" value="1"/>
</dbReference>
<organism evidence="20 21">
    <name type="scientific">Agrilutibacter niabensis</name>
    <dbReference type="NCBI Taxonomy" id="380628"/>
    <lineage>
        <taxon>Bacteria</taxon>
        <taxon>Pseudomonadati</taxon>
        <taxon>Pseudomonadota</taxon>
        <taxon>Gammaproteobacteria</taxon>
        <taxon>Lysobacterales</taxon>
        <taxon>Lysobacteraceae</taxon>
        <taxon>Agrilutibacter</taxon>
    </lineage>
</organism>
<comment type="pathway">
    <text evidence="4">Lipid metabolism.</text>
</comment>
<dbReference type="InterPro" id="IPR000374">
    <property type="entry name" value="PC_trans"/>
</dbReference>
<dbReference type="RefSeq" id="WP_310053425.1">
    <property type="nucleotide sequence ID" value="NZ_JAVDVW010000001.1"/>
</dbReference>
<evidence type="ECO:0000256" key="12">
    <source>
        <dbReference type="ARBA" id="ARBA00022695"/>
    </source>
</evidence>
<evidence type="ECO:0000256" key="2">
    <source>
        <dbReference type="ARBA" id="ARBA00004651"/>
    </source>
</evidence>
<comment type="subcellular location">
    <subcellularLocation>
        <location evidence="2">Cell membrane</location>
        <topology evidence="2">Multi-pass membrane protein</topology>
    </subcellularLocation>
</comment>
<evidence type="ECO:0000256" key="17">
    <source>
        <dbReference type="ARBA" id="ARBA00023264"/>
    </source>
</evidence>
<keyword evidence="12 18" id="KW-0548">Nucleotidyltransferase</keyword>
<evidence type="ECO:0000256" key="8">
    <source>
        <dbReference type="ARBA" id="ARBA00022475"/>
    </source>
</evidence>
<evidence type="ECO:0000256" key="7">
    <source>
        <dbReference type="ARBA" id="ARBA00019373"/>
    </source>
</evidence>
<dbReference type="GO" id="GO:0004605">
    <property type="term" value="F:phosphatidate cytidylyltransferase activity"/>
    <property type="evidence" value="ECO:0007669"/>
    <property type="project" value="UniProtKB-EC"/>
</dbReference>
<evidence type="ECO:0000256" key="4">
    <source>
        <dbReference type="ARBA" id="ARBA00005189"/>
    </source>
</evidence>
<evidence type="ECO:0000256" key="5">
    <source>
        <dbReference type="ARBA" id="ARBA00010185"/>
    </source>
</evidence>
<feature type="transmembrane region" description="Helical" evidence="19">
    <location>
        <begin position="194"/>
        <end position="216"/>
    </location>
</feature>
<feature type="transmembrane region" description="Helical" evidence="19">
    <location>
        <begin position="114"/>
        <end position="137"/>
    </location>
</feature>
<keyword evidence="13 19" id="KW-1133">Transmembrane helix</keyword>
<evidence type="ECO:0000256" key="13">
    <source>
        <dbReference type="ARBA" id="ARBA00022989"/>
    </source>
</evidence>
<feature type="transmembrane region" description="Helical" evidence="19">
    <location>
        <begin position="56"/>
        <end position="73"/>
    </location>
</feature>
<keyword evidence="10 18" id="KW-0808">Transferase</keyword>
<protein>
    <recommendedName>
        <fullName evidence="7 18">Phosphatidate cytidylyltransferase</fullName>
        <ecNumber evidence="6 18">2.7.7.41</ecNumber>
    </recommendedName>
</protein>
<feature type="transmembrane region" description="Helical" evidence="19">
    <location>
        <begin position="79"/>
        <end position="102"/>
    </location>
</feature>
<evidence type="ECO:0000256" key="1">
    <source>
        <dbReference type="ARBA" id="ARBA00001698"/>
    </source>
</evidence>
<name>A0ABU1VP41_9GAMM</name>
<dbReference type="PROSITE" id="PS01315">
    <property type="entry name" value="CDS"/>
    <property type="match status" value="1"/>
</dbReference>
<evidence type="ECO:0000256" key="10">
    <source>
        <dbReference type="ARBA" id="ARBA00022679"/>
    </source>
</evidence>
<evidence type="ECO:0000256" key="11">
    <source>
        <dbReference type="ARBA" id="ARBA00022692"/>
    </source>
</evidence>